<evidence type="ECO:0000313" key="2">
    <source>
        <dbReference type="Proteomes" id="UP000053695"/>
    </source>
</evidence>
<dbReference type="Proteomes" id="UP000053695">
    <property type="component" value="Unassembled WGS sequence"/>
</dbReference>
<organism evidence="1 2">
    <name type="scientific">Methanocaldococcus villosus KIN24-T80</name>
    <dbReference type="NCBI Taxonomy" id="1069083"/>
    <lineage>
        <taxon>Archaea</taxon>
        <taxon>Methanobacteriati</taxon>
        <taxon>Methanobacteriota</taxon>
        <taxon>Methanomada group</taxon>
        <taxon>Methanococci</taxon>
        <taxon>Methanococcales</taxon>
        <taxon>Methanocaldococcaceae</taxon>
        <taxon>Methanocaldococcus</taxon>
    </lineage>
</organism>
<dbReference type="AlphaFoldDB" id="N6V3C9"/>
<accession>N6V3C9</accession>
<proteinExistence type="predicted"/>
<reference evidence="1 2" key="1">
    <citation type="journal article" date="2013" name="Genome Announc.">
        <title>Draft Genome Sequence of a Highly Flagellated, Fast-Swimming Archaeon, Methanocaldococcus villosus Strain KIN24-T80 (DSM 22612).</title>
        <authorList>
            <person name="Thennarasu S."/>
            <person name="Polireddy D."/>
            <person name="Antony A."/>
            <person name="Yada M.R."/>
            <person name="Algarawi S."/>
            <person name="Sivakumar N."/>
        </authorList>
    </citation>
    <scope>NUCLEOTIDE SEQUENCE [LARGE SCALE GENOMIC DNA]</scope>
    <source>
        <strain evidence="1 2">KIN24-T80</strain>
    </source>
</reference>
<protein>
    <submittedName>
        <fullName evidence="1">Uncharacterized protein</fullName>
    </submittedName>
</protein>
<name>N6V3C9_9EURY</name>
<keyword evidence="2" id="KW-1185">Reference proteome</keyword>
<comment type="caution">
    <text evidence="1">The sequence shown here is derived from an EMBL/GenBank/DDBJ whole genome shotgun (WGS) entry which is preliminary data.</text>
</comment>
<dbReference type="EMBL" id="APMM01000003">
    <property type="protein sequence ID" value="ENN96768.1"/>
    <property type="molecule type" value="Genomic_DNA"/>
</dbReference>
<sequence length="34" mass="4019">MFGKLKEKLFNAVSKISEKIYKKGEESEEEIKKE</sequence>
<evidence type="ECO:0000313" key="1">
    <source>
        <dbReference type="EMBL" id="ENN96768.1"/>
    </source>
</evidence>
<feature type="non-terminal residue" evidence="1">
    <location>
        <position position="34"/>
    </location>
</feature>
<gene>
    <name evidence="1" type="ORF">J422_00586</name>
</gene>